<evidence type="ECO:0000313" key="2">
    <source>
        <dbReference type="EMBL" id="GAA1071762.1"/>
    </source>
</evidence>
<dbReference type="RefSeq" id="WP_344447200.1">
    <property type="nucleotide sequence ID" value="NZ_BAAALF010000446.1"/>
</dbReference>
<keyword evidence="1" id="KW-0472">Membrane</keyword>
<keyword evidence="3" id="KW-1185">Reference proteome</keyword>
<organism evidence="2 3">
    <name type="scientific">Kitasatospora nipponensis</name>
    <dbReference type="NCBI Taxonomy" id="258049"/>
    <lineage>
        <taxon>Bacteria</taxon>
        <taxon>Bacillati</taxon>
        <taxon>Actinomycetota</taxon>
        <taxon>Actinomycetes</taxon>
        <taxon>Kitasatosporales</taxon>
        <taxon>Streptomycetaceae</taxon>
        <taxon>Kitasatospora</taxon>
    </lineage>
</organism>
<evidence type="ECO:0000256" key="1">
    <source>
        <dbReference type="SAM" id="Phobius"/>
    </source>
</evidence>
<dbReference type="Proteomes" id="UP001500037">
    <property type="component" value="Unassembled WGS sequence"/>
</dbReference>
<proteinExistence type="predicted"/>
<reference evidence="3" key="1">
    <citation type="journal article" date="2019" name="Int. J. Syst. Evol. Microbiol.">
        <title>The Global Catalogue of Microorganisms (GCM) 10K type strain sequencing project: providing services to taxonomists for standard genome sequencing and annotation.</title>
        <authorList>
            <consortium name="The Broad Institute Genomics Platform"/>
            <consortium name="The Broad Institute Genome Sequencing Center for Infectious Disease"/>
            <person name="Wu L."/>
            <person name="Ma J."/>
        </authorList>
    </citation>
    <scope>NUCLEOTIDE SEQUENCE [LARGE SCALE GENOMIC DNA]</scope>
    <source>
        <strain evidence="3">JCM 13004</strain>
    </source>
</reference>
<accession>A0ABP4DWS2</accession>
<name>A0ABP4DWS2_9ACTN</name>
<keyword evidence="1" id="KW-0812">Transmembrane</keyword>
<evidence type="ECO:0008006" key="4">
    <source>
        <dbReference type="Google" id="ProtNLM"/>
    </source>
</evidence>
<protein>
    <recommendedName>
        <fullName evidence="4">Secreted protein</fullName>
    </recommendedName>
</protein>
<gene>
    <name evidence="2" type="ORF">GCM10009665_78890</name>
</gene>
<feature type="transmembrane region" description="Helical" evidence="1">
    <location>
        <begin position="54"/>
        <end position="78"/>
    </location>
</feature>
<keyword evidence="1" id="KW-1133">Transmembrane helix</keyword>
<dbReference type="EMBL" id="BAAALF010000446">
    <property type="protein sequence ID" value="GAA1071762.1"/>
    <property type="molecule type" value="Genomic_DNA"/>
</dbReference>
<sequence>MHINWSALADTAGVSFGVTVAVVSAFALGILALSRREAATTATTGATAGTAGGARGVLALACATVCFAACAAAVGYGLSLIVG</sequence>
<comment type="caution">
    <text evidence="2">The sequence shown here is derived from an EMBL/GenBank/DDBJ whole genome shotgun (WGS) entry which is preliminary data.</text>
</comment>
<feature type="transmembrane region" description="Helical" evidence="1">
    <location>
        <begin position="12"/>
        <end position="33"/>
    </location>
</feature>
<evidence type="ECO:0000313" key="3">
    <source>
        <dbReference type="Proteomes" id="UP001500037"/>
    </source>
</evidence>